<gene>
    <name evidence="2" type="ORF">MGWOODY_Smn3065</name>
</gene>
<organism evidence="2">
    <name type="scientific">hydrothermal vent metagenome</name>
    <dbReference type="NCBI Taxonomy" id="652676"/>
    <lineage>
        <taxon>unclassified sequences</taxon>
        <taxon>metagenomes</taxon>
        <taxon>ecological metagenomes</taxon>
    </lineage>
</organism>
<accession>A0A160TJF9</accession>
<reference evidence="2" key="1">
    <citation type="submission" date="2015-10" db="EMBL/GenBank/DDBJ databases">
        <authorList>
            <person name="Gilbert D.G."/>
        </authorList>
    </citation>
    <scope>NUCLEOTIDE SEQUENCE</scope>
</reference>
<evidence type="ECO:0000313" key="2">
    <source>
        <dbReference type="EMBL" id="CUS43967.1"/>
    </source>
</evidence>
<dbReference type="AlphaFoldDB" id="A0A160TJF9"/>
<dbReference type="InterPro" id="IPR019613">
    <property type="entry name" value="DUF4198"/>
</dbReference>
<sequence length="376" mass="40899">MAERGAILVARLRPYQRLRRRRHIGRDARAGRPGAELQRRQARAQAGRVHPGRRGRARDRRARGPAPSVRLAGQARPDGPRRRQDRTRRRLRHLQALITIVPKDAPMKTLHKLLAAAVCTAAIAAPLQAHRLWMLPSTTIVSGDDDWITFDAAASNDLFFPDHQPLRAEPAVVQPDGTPGKVEHMNIGQYRANFDLHMTQKGTYKIVIQNAGIMGSFKVNGVEQRLPRGTTADKLATAVPAGATDVKLGESISRNEVFVTSGAPTDTVLKPTGQGLELVPVTHPNDLVAGEPARFKLIADGKPAANIAVTVIPGGSRYRTSVNEIALKTDAQGQVAITWPGAGMYWMSASTTAPSTIIPNGEKRMSYTTVLEVLQP</sequence>
<feature type="region of interest" description="Disordered" evidence="1">
    <location>
        <begin position="20"/>
        <end position="89"/>
    </location>
</feature>
<dbReference type="EMBL" id="CZQE01000101">
    <property type="protein sequence ID" value="CUS43967.1"/>
    <property type="molecule type" value="Genomic_DNA"/>
</dbReference>
<protein>
    <submittedName>
        <fullName evidence="2">Nikel transport family protein NikM</fullName>
    </submittedName>
</protein>
<dbReference type="Pfam" id="PF10670">
    <property type="entry name" value="DUF4198"/>
    <property type="match status" value="1"/>
</dbReference>
<proteinExistence type="predicted"/>
<evidence type="ECO:0000256" key="1">
    <source>
        <dbReference type="SAM" id="MobiDB-lite"/>
    </source>
</evidence>
<name>A0A160TJF9_9ZZZZ</name>
<feature type="compositionally biased region" description="Low complexity" evidence="1">
    <location>
        <begin position="64"/>
        <end position="77"/>
    </location>
</feature>
<feature type="compositionally biased region" description="Basic residues" evidence="1">
    <location>
        <begin position="50"/>
        <end position="63"/>
    </location>
</feature>